<dbReference type="InterPro" id="IPR000253">
    <property type="entry name" value="FHA_dom"/>
</dbReference>
<dbReference type="InterPro" id="IPR008984">
    <property type="entry name" value="SMAD_FHA_dom_sf"/>
</dbReference>
<dbReference type="Proteomes" id="UP001262754">
    <property type="component" value="Unassembled WGS sequence"/>
</dbReference>
<evidence type="ECO:0000313" key="3">
    <source>
        <dbReference type="EMBL" id="MDR6532847.1"/>
    </source>
</evidence>
<dbReference type="RefSeq" id="WP_310033508.1">
    <property type="nucleotide sequence ID" value="NZ_JAVDRL010000010.1"/>
</dbReference>
<dbReference type="Pfam" id="PF00498">
    <property type="entry name" value="FHA"/>
    <property type="match status" value="1"/>
</dbReference>
<dbReference type="InterPro" id="IPR046883">
    <property type="entry name" value="T6SS_FHA_C"/>
</dbReference>
<comment type="caution">
    <text evidence="3">The sequence shown here is derived from an EMBL/GenBank/DDBJ whole genome shotgun (WGS) entry which is preliminary data.</text>
</comment>
<feature type="compositionally biased region" description="Low complexity" evidence="1">
    <location>
        <begin position="111"/>
        <end position="123"/>
    </location>
</feature>
<reference evidence="3 4" key="1">
    <citation type="submission" date="2023-07" db="EMBL/GenBank/DDBJ databases">
        <title>Sorghum-associated microbial communities from plants grown in Nebraska, USA.</title>
        <authorList>
            <person name="Schachtman D."/>
        </authorList>
    </citation>
    <scope>NUCLEOTIDE SEQUENCE [LARGE SCALE GENOMIC DNA]</scope>
    <source>
        <strain evidence="3 4">DS2154</strain>
    </source>
</reference>
<accession>A0ABU1N355</accession>
<sequence>MTLVLTIKALDRLDNGETARLKLDRHGARIGRSPHMDWCLPDPRSYISSAHCEIHYRDGAYVLVDRSTNGTFVNRSASRLTTPHQIVDGDVILIGHYEIEARLEQGRGSGAEESAPAAAWSGWDSHGAREVADDPARWDQPAPRAAITGQGSVSGAWAPPRMDVAPQPASAWAPARSEAPPPSAWSSDPPTQAMPSAVDVWGQLAATNEVDWARGFGGPATPAFEAPPLASPSTAPWGQTPAPPPPPEPARKPRPTPAAGDGAEWRAFLHGAGLRSEDFSSSPLEVLSAAGGVLRRLLGGMVVMMEARARAKAQLGAQNTSLEFDGNNPLKFTRSADKAMAQMLNRPDRGFMPADLAVEDAFRDLQAHQLATLTAMQGALAATLDRFSPSAIRGRAEHRGLLAKIVPGARAAALWQAYEREFEGVTRGSDEAFMEVFAKEFRDAYERIAADMKAKRRP</sequence>
<proteinExistence type="predicted"/>
<dbReference type="InterPro" id="IPR017735">
    <property type="entry name" value="T6SS_FHA"/>
</dbReference>
<keyword evidence="4" id="KW-1185">Reference proteome</keyword>
<dbReference type="Gene3D" id="2.60.200.20">
    <property type="match status" value="1"/>
</dbReference>
<feature type="compositionally biased region" description="Basic and acidic residues" evidence="1">
    <location>
        <begin position="126"/>
        <end position="137"/>
    </location>
</feature>
<gene>
    <name evidence="3" type="ORF">J2800_003607</name>
</gene>
<feature type="region of interest" description="Disordered" evidence="1">
    <location>
        <begin position="213"/>
        <end position="262"/>
    </location>
</feature>
<feature type="domain" description="FHA" evidence="2">
    <location>
        <begin position="28"/>
        <end position="78"/>
    </location>
</feature>
<feature type="region of interest" description="Disordered" evidence="1">
    <location>
        <begin position="106"/>
        <end position="195"/>
    </location>
</feature>
<dbReference type="SMART" id="SM00240">
    <property type="entry name" value="FHA"/>
    <property type="match status" value="1"/>
</dbReference>
<dbReference type="CDD" id="cd00060">
    <property type="entry name" value="FHA"/>
    <property type="match status" value="1"/>
</dbReference>
<feature type="compositionally biased region" description="Low complexity" evidence="1">
    <location>
        <begin position="168"/>
        <end position="190"/>
    </location>
</feature>
<dbReference type="SUPFAM" id="SSF49879">
    <property type="entry name" value="SMAD/FHA domain"/>
    <property type="match status" value="1"/>
</dbReference>
<name>A0ABU1N355_9CAUL</name>
<dbReference type="PROSITE" id="PS50006">
    <property type="entry name" value="FHA_DOMAIN"/>
    <property type="match status" value="1"/>
</dbReference>
<organism evidence="3 4">
    <name type="scientific">Caulobacter rhizosphaerae</name>
    <dbReference type="NCBI Taxonomy" id="2010972"/>
    <lineage>
        <taxon>Bacteria</taxon>
        <taxon>Pseudomonadati</taxon>
        <taxon>Pseudomonadota</taxon>
        <taxon>Alphaproteobacteria</taxon>
        <taxon>Caulobacterales</taxon>
        <taxon>Caulobacteraceae</taxon>
        <taxon>Caulobacter</taxon>
    </lineage>
</organism>
<evidence type="ECO:0000256" key="1">
    <source>
        <dbReference type="SAM" id="MobiDB-lite"/>
    </source>
</evidence>
<evidence type="ECO:0000259" key="2">
    <source>
        <dbReference type="PROSITE" id="PS50006"/>
    </source>
</evidence>
<protein>
    <submittedName>
        <fullName evidence="3">Type VI secretion system FHA domain protein</fullName>
    </submittedName>
</protein>
<evidence type="ECO:0000313" key="4">
    <source>
        <dbReference type="Proteomes" id="UP001262754"/>
    </source>
</evidence>
<dbReference type="Pfam" id="PF20232">
    <property type="entry name" value="T6SS_FHA_C"/>
    <property type="match status" value="1"/>
</dbReference>
<dbReference type="EMBL" id="JAVDRL010000010">
    <property type="protein sequence ID" value="MDR6532847.1"/>
    <property type="molecule type" value="Genomic_DNA"/>
</dbReference>
<dbReference type="NCBIfam" id="TIGR03354">
    <property type="entry name" value="VI_FHA"/>
    <property type="match status" value="1"/>
</dbReference>